<dbReference type="InterPro" id="IPR003344">
    <property type="entry name" value="Big_1_dom"/>
</dbReference>
<dbReference type="SUPFAM" id="SSF49373">
    <property type="entry name" value="Invasin/intimin cell-adhesion fragments"/>
    <property type="match status" value="2"/>
</dbReference>
<evidence type="ECO:0000313" key="4">
    <source>
        <dbReference type="Proteomes" id="UP000730161"/>
    </source>
</evidence>
<reference evidence="3" key="1">
    <citation type="submission" date="2014-12" db="EMBL/GenBank/DDBJ databases">
        <authorList>
            <person name="Huang H.-H."/>
            <person name="Chen S.-C."/>
            <person name="Lai M.-C."/>
        </authorList>
    </citation>
    <scope>NUCLEOTIDE SEQUENCE</scope>
    <source>
        <strain evidence="3">K1F9705b</strain>
    </source>
</reference>
<dbReference type="OrthoDB" id="3296at2157"/>
<evidence type="ECO:0000259" key="2">
    <source>
        <dbReference type="PROSITE" id="PS50234"/>
    </source>
</evidence>
<dbReference type="InterPro" id="IPR036465">
    <property type="entry name" value="vWFA_dom_sf"/>
</dbReference>
<name>A0A8J8B5P5_9EURY</name>
<feature type="domain" description="VWFA" evidence="2">
    <location>
        <begin position="496"/>
        <end position="684"/>
    </location>
</feature>
<dbReference type="PROSITE" id="PS50234">
    <property type="entry name" value="VWFA"/>
    <property type="match status" value="1"/>
</dbReference>
<dbReference type="Pfam" id="PF13519">
    <property type="entry name" value="VWA_2"/>
    <property type="match status" value="1"/>
</dbReference>
<dbReference type="InterPro" id="IPR008964">
    <property type="entry name" value="Invasin/intimin_cell_adhesion"/>
</dbReference>
<keyword evidence="4" id="KW-1185">Reference proteome</keyword>
<organism evidence="3 4">
    <name type="scientific">Methanocalculus chunghsingensis</name>
    <dbReference type="NCBI Taxonomy" id="156457"/>
    <lineage>
        <taxon>Archaea</taxon>
        <taxon>Methanobacteriati</taxon>
        <taxon>Methanobacteriota</taxon>
        <taxon>Stenosarchaea group</taxon>
        <taxon>Methanomicrobia</taxon>
        <taxon>Methanomicrobiales</taxon>
        <taxon>Methanocalculaceae</taxon>
        <taxon>Methanocalculus</taxon>
    </lineage>
</organism>
<accession>A0A8J8B5P5</accession>
<dbReference type="Proteomes" id="UP000730161">
    <property type="component" value="Unassembled WGS sequence"/>
</dbReference>
<sequence>MGLRLVALILLLIIAAPALASVTPDTVFLQSDTEWLIAGSAGYATITATVSNETSPLPAIPVTFSLDDPAMGTLSAASTSTNGEGKATVRFTPATISGDAVIRVSAGSDPIETTIVQMIDHGVPKAIANLTYPREATVGTTVLLSLTLRDEYGNPVDDRRISESVTLTASSAGEGSAFTATGNRTITLPVGPEGFISTELALDTYPGDHIISIDPSPETIVAEWFSIVAIANGIPHDVSYVVSPVTGTAPADGETRFTIRYYFSDEYANPAGAQQINYHVTGPAGIQEDTFTTSALGEIALTYGPLSTIGTFEITCSPVENPAFNNTITLTFHNSEPVEMLLTANPQMIASRDANPDARADIRAKVIDKRGHPVAGEEVTFTILPGATDGFSQDPELSIINSVTNEYGFAIAHLYPGDFTQDWTNESFNPRATGTATIHAQWNEQEDDIAITWKNYPFLSISTMIEPETVRVNETINVTIQISGDGWFLQSGSKVDVVQVIDASGSMSAGDIDPDRMSAAQSVTKEFTDLILDIAGNRVGIFSSANTITLEEELTADKSLIHEAIDGLSAGGRGSLMRAGCYQAIHHLEYNSRPGVVKAVILLGDMNSWNPKGNHLGDEYHFDNLRVYALEQDVRIYAVMLAAQETSDTYQTSVNFSEATGGRAFNAANYVELMDAYLEIAEELSHEAGVNTTMQLSHENVKVNQADHPGGDVFDYIPQTVITNRYHNGTVTTTLIDQIDDWNGITPPVENAPANSLFFDIGTIHLGQRWEARYQLRVLEEGTIDIFDPSSVVTFEDAPEDGQPLQTTYINALPQIGEIQLQDLPLAIINLRSTGSGHISTTLPVEWDLEYGGSGEVTQQIWCTVVDPMIHATFGFTGPYQWELADTRDGSARSITLDVEGMNGICLIRIDASAPGSPDDRAEIAVPVGAASGQAYIKIE</sequence>
<dbReference type="InterPro" id="IPR013783">
    <property type="entry name" value="Ig-like_fold"/>
</dbReference>
<evidence type="ECO:0000256" key="1">
    <source>
        <dbReference type="ARBA" id="ARBA00010116"/>
    </source>
</evidence>
<protein>
    <recommendedName>
        <fullName evidence="2">VWFA domain-containing protein</fullName>
    </recommendedName>
</protein>
<comment type="caution">
    <text evidence="3">The sequence shown here is derived from an EMBL/GenBank/DDBJ whole genome shotgun (WGS) entry which is preliminary data.</text>
</comment>
<dbReference type="AlphaFoldDB" id="A0A8J8B5P5"/>
<dbReference type="Gene3D" id="2.60.40.10">
    <property type="entry name" value="Immunoglobulins"/>
    <property type="match status" value="2"/>
</dbReference>
<proteinExistence type="inferred from homology"/>
<dbReference type="SMART" id="SM00634">
    <property type="entry name" value="BID_1"/>
    <property type="match status" value="2"/>
</dbReference>
<dbReference type="RefSeq" id="WP_211530998.1">
    <property type="nucleotide sequence ID" value="NZ_JWHL01000011.1"/>
</dbReference>
<dbReference type="EMBL" id="JWHL01000011">
    <property type="protein sequence ID" value="MBR1369298.1"/>
    <property type="molecule type" value="Genomic_DNA"/>
</dbReference>
<comment type="similarity">
    <text evidence="1">Belongs to the intimin/invasin family.</text>
</comment>
<gene>
    <name evidence="3" type="ORF">RJ53_07250</name>
</gene>
<evidence type="ECO:0000313" key="3">
    <source>
        <dbReference type="EMBL" id="MBR1369298.1"/>
    </source>
</evidence>
<dbReference type="SUPFAM" id="SSF53300">
    <property type="entry name" value="vWA-like"/>
    <property type="match status" value="1"/>
</dbReference>
<dbReference type="CDD" id="cd00198">
    <property type="entry name" value="vWFA"/>
    <property type="match status" value="1"/>
</dbReference>
<dbReference type="Gene3D" id="3.40.50.410">
    <property type="entry name" value="von Willebrand factor, type A domain"/>
    <property type="match status" value="1"/>
</dbReference>
<dbReference type="InterPro" id="IPR002035">
    <property type="entry name" value="VWF_A"/>
</dbReference>